<sequence length="95" mass="11082">MKYQFSNKEESPDQRIKTTLLNNLRNLIKQAHADNKTYKKSYKKNLQTNIGCWILSGYCIGKDSTEIIRGHPMIYIHSNLKLFFTSLSSKNLELN</sequence>
<organism evidence="1 2">
    <name type="scientific">Borrelia andersonii</name>
    <name type="common">Borreliella andersonii</name>
    <dbReference type="NCBI Taxonomy" id="42109"/>
    <lineage>
        <taxon>Bacteria</taxon>
        <taxon>Pseudomonadati</taxon>
        <taxon>Spirochaetota</taxon>
        <taxon>Spirochaetia</taxon>
        <taxon>Spirochaetales</taxon>
        <taxon>Borreliaceae</taxon>
        <taxon>Borreliella</taxon>
    </lineage>
</organism>
<protein>
    <submittedName>
        <fullName evidence="1">Uncharacterized protein</fullName>
    </submittedName>
</protein>
<gene>
    <name evidence="1" type="ORF">QIA45_04915</name>
</gene>
<dbReference type="EMBL" id="CP179263">
    <property type="protein sequence ID" value="XOU13233.1"/>
    <property type="molecule type" value="Genomic_DNA"/>
</dbReference>
<keyword evidence="2" id="KW-1185">Reference proteome</keyword>
<reference evidence="1" key="1">
    <citation type="submission" date="2024-11" db="EMBL/GenBank/DDBJ databases">
        <title>Sequencing of Borrelia variable plasmids from multiple Borrelia sensu lato isolates.</title>
        <authorList>
            <person name="Mongodin E.F."/>
            <person name="Rudenko N."/>
            <person name="Fraser C.M."/>
            <person name="Schutzer S."/>
            <person name="Luft B."/>
            <person name="Morgan R."/>
            <person name="Casjens S."/>
            <person name="Qiu W."/>
        </authorList>
    </citation>
    <scope>NUCLEOTIDE SEQUENCE</scope>
    <source>
        <strain evidence="1">21038</strain>
    </source>
</reference>
<evidence type="ECO:0000313" key="1">
    <source>
        <dbReference type="EMBL" id="XOU13233.1"/>
    </source>
</evidence>
<dbReference type="Proteomes" id="UP001305787">
    <property type="component" value="Plasmid lp28-4"/>
</dbReference>
<geneLocation type="plasmid" evidence="1 2">
    <name>lp28-4</name>
</geneLocation>
<accession>A0ACD5G614</accession>
<name>A0ACD5G614_BORAD</name>
<keyword evidence="1" id="KW-0614">Plasmid</keyword>
<evidence type="ECO:0000313" key="2">
    <source>
        <dbReference type="Proteomes" id="UP001305787"/>
    </source>
</evidence>
<proteinExistence type="predicted"/>